<comment type="cofactor">
    <cofactor evidence="11">
        <name>[2Fe-2S] cluster</name>
        <dbReference type="ChEBI" id="CHEBI:190135"/>
    </cofactor>
    <text evidence="11">Binds 1 [2Fe-2S] cluster per subunit.</text>
</comment>
<feature type="binding site" evidence="11">
    <location>
        <begin position="74"/>
        <end position="75"/>
    </location>
    <ligand>
        <name>FAD</name>
        <dbReference type="ChEBI" id="CHEBI:57692"/>
    </ligand>
</feature>
<dbReference type="InterPro" id="IPR023455">
    <property type="entry name" value="Dihydroorotate_DHASE_ETsu"/>
</dbReference>
<dbReference type="PIRSF" id="PIRSF006816">
    <property type="entry name" value="Cyc3_hyd_g"/>
    <property type="match status" value="1"/>
</dbReference>
<dbReference type="PANTHER" id="PTHR43513:SF3">
    <property type="entry name" value="DIHYDROOROTATE DEHYDROGENASE B (NAD(+)), ELECTRON TRANSFER SUBUNIT-RELATED"/>
    <property type="match status" value="1"/>
</dbReference>
<organism evidence="13 14">
    <name type="scientific">Thalassobacillus hwangdonensis</name>
    <dbReference type="NCBI Taxonomy" id="546108"/>
    <lineage>
        <taxon>Bacteria</taxon>
        <taxon>Bacillati</taxon>
        <taxon>Bacillota</taxon>
        <taxon>Bacilli</taxon>
        <taxon>Bacillales</taxon>
        <taxon>Bacillaceae</taxon>
        <taxon>Thalassobacillus</taxon>
    </lineage>
</organism>
<dbReference type="PROSITE" id="PS51384">
    <property type="entry name" value="FAD_FR"/>
    <property type="match status" value="1"/>
</dbReference>
<dbReference type="InterPro" id="IPR012165">
    <property type="entry name" value="Cyt_c3_hydrogenase_gsu"/>
</dbReference>
<proteinExistence type="inferred from homology"/>
<keyword evidence="14" id="KW-1185">Reference proteome</keyword>
<feature type="binding site" evidence="11">
    <location>
        <position position="241"/>
    </location>
    <ligand>
        <name>[2Fe-2S] cluster</name>
        <dbReference type="ChEBI" id="CHEBI:190135"/>
    </ligand>
</feature>
<keyword evidence="6 11" id="KW-0274">FAD</keyword>
<protein>
    <recommendedName>
        <fullName evidence="11">Dihydroorotate dehydrogenase B (NAD(+)), electron transfer subunit</fullName>
    </recommendedName>
    <alternativeName>
        <fullName evidence="11">Dihydroorotate oxidase B, electron transfer subunit</fullName>
    </alternativeName>
</protein>
<evidence type="ECO:0000256" key="1">
    <source>
        <dbReference type="ARBA" id="ARBA00006422"/>
    </source>
</evidence>
<dbReference type="RefSeq" id="WP_386058319.1">
    <property type="nucleotide sequence ID" value="NZ_JBHTKL010000001.1"/>
</dbReference>
<evidence type="ECO:0000256" key="11">
    <source>
        <dbReference type="HAMAP-Rule" id="MF_01211"/>
    </source>
</evidence>
<dbReference type="Gene3D" id="3.40.50.80">
    <property type="entry name" value="Nucleotide-binding domain of ferredoxin-NADP reductase (FNR) module"/>
    <property type="match status" value="1"/>
</dbReference>
<dbReference type="EMBL" id="JBHTKL010000001">
    <property type="protein sequence ID" value="MFD1018109.1"/>
    <property type="molecule type" value="Genomic_DNA"/>
</dbReference>
<evidence type="ECO:0000256" key="2">
    <source>
        <dbReference type="ARBA" id="ARBA00022448"/>
    </source>
</evidence>
<dbReference type="InterPro" id="IPR017938">
    <property type="entry name" value="Riboflavin_synthase-like_b-brl"/>
</dbReference>
<keyword evidence="8 11" id="KW-0249">Electron transport</keyword>
<feature type="binding site" evidence="11">
    <location>
        <position position="217"/>
    </location>
    <ligand>
        <name>[2Fe-2S] cluster</name>
        <dbReference type="ChEBI" id="CHEBI:190135"/>
    </ligand>
</feature>
<evidence type="ECO:0000256" key="3">
    <source>
        <dbReference type="ARBA" id="ARBA00022630"/>
    </source>
</evidence>
<dbReference type="SUPFAM" id="SSF63380">
    <property type="entry name" value="Riboflavin synthase domain-like"/>
    <property type="match status" value="1"/>
</dbReference>
<keyword evidence="3 11" id="KW-0285">Flavoprotein</keyword>
<dbReference type="PANTHER" id="PTHR43513">
    <property type="entry name" value="DIHYDROOROTATE DEHYDROGENASE B (NAD(+)), ELECTRON TRANSFER SUBUNIT"/>
    <property type="match status" value="1"/>
</dbReference>
<comment type="function">
    <text evidence="11">Responsible for channeling the electrons from the oxidation of dihydroorotate from the FMN redox center in the PyrD type B subunit to the ultimate electron acceptor NAD(+).</text>
</comment>
<evidence type="ECO:0000256" key="10">
    <source>
        <dbReference type="ARBA" id="ARBA00023014"/>
    </source>
</evidence>
<dbReference type="CDD" id="cd06218">
    <property type="entry name" value="DHOD_e_trans"/>
    <property type="match status" value="1"/>
</dbReference>
<feature type="binding site" evidence="11">
    <location>
        <begin position="50"/>
        <end position="53"/>
    </location>
    <ligand>
        <name>FAD</name>
        <dbReference type="ChEBI" id="CHEBI:57692"/>
    </ligand>
</feature>
<dbReference type="InterPro" id="IPR008333">
    <property type="entry name" value="Cbr1-like_FAD-bd_dom"/>
</dbReference>
<evidence type="ECO:0000256" key="5">
    <source>
        <dbReference type="ARBA" id="ARBA00022723"/>
    </source>
</evidence>
<comment type="caution">
    <text evidence="13">The sequence shown here is derived from an EMBL/GenBank/DDBJ whole genome shotgun (WGS) entry which is preliminary data.</text>
</comment>
<keyword evidence="9 11" id="KW-0408">Iron</keyword>
<dbReference type="Pfam" id="PF10418">
    <property type="entry name" value="DHODB_Fe-S_bind"/>
    <property type="match status" value="1"/>
</dbReference>
<gene>
    <name evidence="11" type="primary">pyrK</name>
    <name evidence="13" type="ORF">ACFQ2J_02755</name>
</gene>
<evidence type="ECO:0000313" key="14">
    <source>
        <dbReference type="Proteomes" id="UP001596990"/>
    </source>
</evidence>
<evidence type="ECO:0000256" key="7">
    <source>
        <dbReference type="ARBA" id="ARBA00022975"/>
    </source>
</evidence>
<reference evidence="14" key="1">
    <citation type="journal article" date="2019" name="Int. J. Syst. Evol. Microbiol.">
        <title>The Global Catalogue of Microorganisms (GCM) 10K type strain sequencing project: providing services to taxonomists for standard genome sequencing and annotation.</title>
        <authorList>
            <consortium name="The Broad Institute Genomics Platform"/>
            <consortium name="The Broad Institute Genome Sequencing Center for Infectious Disease"/>
            <person name="Wu L."/>
            <person name="Ma J."/>
        </authorList>
    </citation>
    <scope>NUCLEOTIDE SEQUENCE [LARGE SCALE GENOMIC DNA]</scope>
    <source>
        <strain evidence="14">CCUG 56607</strain>
    </source>
</reference>
<keyword evidence="4 11" id="KW-0001">2Fe-2S</keyword>
<comment type="pathway">
    <text evidence="11">Pyrimidine metabolism; UMP biosynthesis via de novo pathway; orotate from (S)-dihydroorotate (NAD(+) route): step 1/1.</text>
</comment>
<dbReference type="Gene3D" id="2.10.240.10">
    <property type="entry name" value="Dihydroorotate dehydrogenase, electron transfer subunit"/>
    <property type="match status" value="1"/>
</dbReference>
<keyword evidence="10 11" id="KW-0411">Iron-sulfur</keyword>
<evidence type="ECO:0000313" key="13">
    <source>
        <dbReference type="EMBL" id="MFD1018109.1"/>
    </source>
</evidence>
<dbReference type="InterPro" id="IPR019480">
    <property type="entry name" value="Dihydroorotate_DH_Fe-S-bd"/>
</dbReference>
<accession>A0ABW3KXZ2</accession>
<evidence type="ECO:0000259" key="12">
    <source>
        <dbReference type="PROSITE" id="PS51384"/>
    </source>
</evidence>
<dbReference type="InterPro" id="IPR039261">
    <property type="entry name" value="FNR_nucleotide-bd"/>
</dbReference>
<comment type="similarity">
    <text evidence="1 11">Belongs to the PyrK family.</text>
</comment>
<evidence type="ECO:0000256" key="6">
    <source>
        <dbReference type="ARBA" id="ARBA00022827"/>
    </source>
</evidence>
<keyword evidence="2 11" id="KW-0813">Transport</keyword>
<comment type="cofactor">
    <cofactor evidence="11">
        <name>FAD</name>
        <dbReference type="ChEBI" id="CHEBI:57692"/>
    </cofactor>
    <text evidence="11">Binds 1 FAD per subunit.</text>
</comment>
<evidence type="ECO:0000256" key="4">
    <source>
        <dbReference type="ARBA" id="ARBA00022714"/>
    </source>
</evidence>
<dbReference type="NCBIfam" id="NF000799">
    <property type="entry name" value="PRK00054.1-4"/>
    <property type="match status" value="1"/>
</dbReference>
<evidence type="ECO:0000256" key="8">
    <source>
        <dbReference type="ARBA" id="ARBA00022982"/>
    </source>
</evidence>
<feature type="binding site" evidence="11">
    <location>
        <position position="222"/>
    </location>
    <ligand>
        <name>[2Fe-2S] cluster</name>
        <dbReference type="ChEBI" id="CHEBI:190135"/>
    </ligand>
</feature>
<evidence type="ECO:0000256" key="9">
    <source>
        <dbReference type="ARBA" id="ARBA00023004"/>
    </source>
</evidence>
<dbReference type="SUPFAM" id="SSF52343">
    <property type="entry name" value="Ferredoxin reductase-like, C-terminal NADP-linked domain"/>
    <property type="match status" value="1"/>
</dbReference>
<dbReference type="Proteomes" id="UP001596990">
    <property type="component" value="Unassembled WGS sequence"/>
</dbReference>
<name>A0ABW3KXZ2_9BACI</name>
<dbReference type="Gene3D" id="2.40.30.10">
    <property type="entry name" value="Translation factors"/>
    <property type="match status" value="1"/>
</dbReference>
<dbReference type="InterPro" id="IPR050353">
    <property type="entry name" value="PyrK_electron_transfer"/>
</dbReference>
<dbReference type="InterPro" id="IPR037117">
    <property type="entry name" value="Dihydroorotate_DH_ele_sf"/>
</dbReference>
<feature type="binding site" evidence="11">
    <location>
        <position position="225"/>
    </location>
    <ligand>
        <name>[2Fe-2S] cluster</name>
        <dbReference type="ChEBI" id="CHEBI:190135"/>
    </ligand>
</feature>
<dbReference type="InterPro" id="IPR017927">
    <property type="entry name" value="FAD-bd_FR_type"/>
</dbReference>
<keyword evidence="7 11" id="KW-0665">Pyrimidine biosynthesis</keyword>
<feature type="domain" description="FAD-binding FR-type" evidence="12">
    <location>
        <begin position="1"/>
        <end position="99"/>
    </location>
</feature>
<dbReference type="Pfam" id="PF00970">
    <property type="entry name" value="FAD_binding_6"/>
    <property type="match status" value="1"/>
</dbReference>
<sequence length="254" mass="27638">MQREWMTITVHERIAEDTYQMVLKGETAEAEIQPGQFLHIHIGDAFYLRRPISIADVDPVAGTMTILYKVLGDGTEALTKKQPGDRIDVLGPGGNGFPVDNLQIDRALLIGGGIGVPPLYYLARQLKAQGIEVTAVLGFQNKESVFFEEAFSQIGDVHVTTNDGSYGHHGFVTDLLPGLKGTFDTYFSCGPSIMLKAVSTALKDESGYISIEERMGCGIGACFACVVPCAEEDEKGYRKICSDGPVFRPEEVVL</sequence>
<keyword evidence="5 11" id="KW-0479">Metal-binding</keyword>
<comment type="caution">
    <text evidence="11">Lacks conserved residue(s) required for the propagation of feature annotation.</text>
</comment>
<comment type="subunit">
    <text evidence="11">Heterotetramer of 2 PyrK and 2 PyrD type B subunits.</text>
</comment>
<dbReference type="HAMAP" id="MF_01211">
    <property type="entry name" value="DHODB_Fe_S_bind"/>
    <property type="match status" value="1"/>
</dbReference>